<name>M5FNX1_DACPD</name>
<dbReference type="HOGENOM" id="CLU_502123_0_0_1"/>
<dbReference type="AlphaFoldDB" id="M5FNX1"/>
<dbReference type="GeneID" id="63682732"/>
<keyword evidence="1" id="KW-0732">Signal</keyword>
<keyword evidence="3" id="KW-1185">Reference proteome</keyword>
<dbReference type="EMBL" id="JH795882">
    <property type="protein sequence ID" value="EJT96613.1"/>
    <property type="molecule type" value="Genomic_DNA"/>
</dbReference>
<evidence type="ECO:0000256" key="1">
    <source>
        <dbReference type="SAM" id="SignalP"/>
    </source>
</evidence>
<protein>
    <submittedName>
        <fullName evidence="2">Uncharacterized protein</fullName>
    </submittedName>
</protein>
<evidence type="ECO:0000313" key="3">
    <source>
        <dbReference type="Proteomes" id="UP000030653"/>
    </source>
</evidence>
<feature type="signal peptide" evidence="1">
    <location>
        <begin position="1"/>
        <end position="18"/>
    </location>
</feature>
<feature type="non-terminal residue" evidence="2">
    <location>
        <position position="543"/>
    </location>
</feature>
<dbReference type="Proteomes" id="UP000030653">
    <property type="component" value="Unassembled WGS sequence"/>
</dbReference>
<dbReference type="RefSeq" id="XP_040623511.1">
    <property type="nucleotide sequence ID" value="XM_040767670.1"/>
</dbReference>
<accession>M5FNX1</accession>
<reference evidence="2 3" key="1">
    <citation type="journal article" date="2012" name="Science">
        <title>The Paleozoic origin of enzymatic lignin decomposition reconstructed from 31 fungal genomes.</title>
        <authorList>
            <person name="Floudas D."/>
            <person name="Binder M."/>
            <person name="Riley R."/>
            <person name="Barry K."/>
            <person name="Blanchette R.A."/>
            <person name="Henrissat B."/>
            <person name="Martinez A.T."/>
            <person name="Otillar R."/>
            <person name="Spatafora J.W."/>
            <person name="Yadav J.S."/>
            <person name="Aerts A."/>
            <person name="Benoit I."/>
            <person name="Boyd A."/>
            <person name="Carlson A."/>
            <person name="Copeland A."/>
            <person name="Coutinho P.M."/>
            <person name="de Vries R.P."/>
            <person name="Ferreira P."/>
            <person name="Findley K."/>
            <person name="Foster B."/>
            <person name="Gaskell J."/>
            <person name="Glotzer D."/>
            <person name="Gorecki P."/>
            <person name="Heitman J."/>
            <person name="Hesse C."/>
            <person name="Hori C."/>
            <person name="Igarashi K."/>
            <person name="Jurgens J.A."/>
            <person name="Kallen N."/>
            <person name="Kersten P."/>
            <person name="Kohler A."/>
            <person name="Kuees U."/>
            <person name="Kumar T.K.A."/>
            <person name="Kuo A."/>
            <person name="LaButti K."/>
            <person name="Larrondo L.F."/>
            <person name="Lindquist E."/>
            <person name="Ling A."/>
            <person name="Lombard V."/>
            <person name="Lucas S."/>
            <person name="Lundell T."/>
            <person name="Martin R."/>
            <person name="McLaughlin D.J."/>
            <person name="Morgenstern I."/>
            <person name="Morin E."/>
            <person name="Murat C."/>
            <person name="Nagy L.G."/>
            <person name="Nolan M."/>
            <person name="Ohm R.A."/>
            <person name="Patyshakuliyeva A."/>
            <person name="Rokas A."/>
            <person name="Ruiz-Duenas F.J."/>
            <person name="Sabat G."/>
            <person name="Salamov A."/>
            <person name="Samejima M."/>
            <person name="Schmutz J."/>
            <person name="Slot J.C."/>
            <person name="St John F."/>
            <person name="Stenlid J."/>
            <person name="Sun H."/>
            <person name="Sun S."/>
            <person name="Syed K."/>
            <person name="Tsang A."/>
            <person name="Wiebenga A."/>
            <person name="Young D."/>
            <person name="Pisabarro A."/>
            <person name="Eastwood D.C."/>
            <person name="Martin F."/>
            <person name="Cullen D."/>
            <person name="Grigoriev I.V."/>
            <person name="Hibbett D.S."/>
        </authorList>
    </citation>
    <scope>NUCLEOTIDE SEQUENCE [LARGE SCALE GENOMIC DNA]</scope>
    <source>
        <strain evidence="2 3">DJM-731 SS1</strain>
    </source>
</reference>
<organism evidence="2 3">
    <name type="scientific">Dacryopinax primogenitus (strain DJM 731)</name>
    <name type="common">Brown rot fungus</name>
    <dbReference type="NCBI Taxonomy" id="1858805"/>
    <lineage>
        <taxon>Eukaryota</taxon>
        <taxon>Fungi</taxon>
        <taxon>Dikarya</taxon>
        <taxon>Basidiomycota</taxon>
        <taxon>Agaricomycotina</taxon>
        <taxon>Dacrymycetes</taxon>
        <taxon>Dacrymycetales</taxon>
        <taxon>Dacrymycetaceae</taxon>
        <taxon>Dacryopinax</taxon>
    </lineage>
</organism>
<proteinExistence type="predicted"/>
<gene>
    <name evidence="2" type="ORF">DACRYDRAFT_102806</name>
</gene>
<evidence type="ECO:0000313" key="2">
    <source>
        <dbReference type="EMBL" id="EJT96613.1"/>
    </source>
</evidence>
<feature type="chain" id="PRO_5004067157" evidence="1">
    <location>
        <begin position="19"/>
        <end position="543"/>
    </location>
</feature>
<sequence length="543" mass="59643">MMYAFLFIQLLLAAMSNCTVLMERGTKLDTMEPSLATNLAKVGLLSSGVYWSGTSPWCKGECKAGDYQIVASSAGNPSHYASLSNFGSACLIVASTALASPLPSSSDISLLNSGPGTIYGTTLQLECEKRGGTLPGLGWNYEGCSLKNPGPLCTSFPGSRTVLLHEIYVIPLSPNVPPDVRRCPMEMHHLISSARCPLSDGSTGTIAVLRTRIVNLLSSQAKPITSLHAHCFDIPSPPIHVTPSLGEDGCSLEEWVTVVEQLWEDGCHWVEVSVEYEERQLENAYVPVQGSAEKRGKAQEELEELVHPTGEVIVWDELLLALEGATWTTRLPKDHPIPDIPVSDSLEDTSFPVSQRYPHVCLLRASCSSSSAPLVSLDRRRFCELSEPRQLVVPVVRFLAELKQSQSKCDDGVIKVKFYAAFGRVGPDVLVEMREDASEGKPKGAVLSWDAFEYRLLNWKWHACPPEMWDDWLDKAPAFAAQIAEAKSFVDGHIWTRIENHMLKQSLSLSSIRAVCGNDELVFRLEYCSTTYPRGNLMQGVAS</sequence>